<comment type="caution">
    <text evidence="4">Lacks conserved residue(s) required for the propagation of feature annotation.</text>
</comment>
<comment type="caution">
    <text evidence="7">The sequence shown here is derived from an EMBL/GenBank/DDBJ whole genome shotgun (WGS) entry which is preliminary data.</text>
</comment>
<comment type="domain">
    <text evidence="4">In contrast to class I sirtuins, class III sirtuins have only weak deacetylase activity. Difference in substrate specificity is probably due to a larger hydrophobic pocket with 2 residues (Tyr-67 and Arg-70) that bind to malonylated and succinylated substrates and define the specificity.</text>
</comment>
<evidence type="ECO:0000256" key="5">
    <source>
        <dbReference type="PROSITE-ProRule" id="PRU00236"/>
    </source>
</evidence>
<dbReference type="GO" id="GO:0005634">
    <property type="term" value="C:nucleus"/>
    <property type="evidence" value="ECO:0007669"/>
    <property type="project" value="TreeGrafter"/>
</dbReference>
<dbReference type="AlphaFoldDB" id="A0A2T0FHX1"/>
<dbReference type="RefSeq" id="XP_024664520.1">
    <property type="nucleotide sequence ID" value="XM_024808752.1"/>
</dbReference>
<comment type="function">
    <text evidence="4">NAD-dependent lysine demalonylase, desuccinylase and deglutarylase that specifically removes malonyl, succinyl and glutaryl groups on target proteins. Has weak NAD-dependent protein deacetylase activity; however this activity may not be physiologically relevant in vivo.</text>
</comment>
<keyword evidence="4 5" id="KW-0479">Metal-binding</keyword>
<comment type="cofactor">
    <cofactor evidence="4">
        <name>Zn(2+)</name>
        <dbReference type="ChEBI" id="CHEBI:29105"/>
    </cofactor>
    <text evidence="4">Binds 1 zinc ion per subunit.</text>
</comment>
<dbReference type="Proteomes" id="UP000238350">
    <property type="component" value="Unassembled WGS sequence"/>
</dbReference>
<keyword evidence="3 4" id="KW-0520">NAD</keyword>
<feature type="binding site" evidence="5">
    <location>
        <position position="173"/>
    </location>
    <ligand>
        <name>Zn(2+)</name>
        <dbReference type="ChEBI" id="CHEBI:29105"/>
    </ligand>
</feature>
<evidence type="ECO:0000256" key="3">
    <source>
        <dbReference type="ARBA" id="ARBA00023027"/>
    </source>
</evidence>
<dbReference type="EC" id="2.3.1.-" evidence="4"/>
<keyword evidence="2 4" id="KW-0808">Transferase</keyword>
<dbReference type="SUPFAM" id="SSF52467">
    <property type="entry name" value="DHS-like NAD/FAD-binding domain"/>
    <property type="match status" value="1"/>
</dbReference>
<comment type="catalytic activity">
    <reaction evidence="4">
        <text>N(6)-succinyl-L-lysyl-[protein] + NAD(+) + H2O = 2''-O-succinyl-ADP-D-ribose + nicotinamide + L-lysyl-[protein]</text>
        <dbReference type="Rhea" id="RHEA:47668"/>
        <dbReference type="Rhea" id="RHEA-COMP:9752"/>
        <dbReference type="Rhea" id="RHEA-COMP:11877"/>
        <dbReference type="ChEBI" id="CHEBI:15377"/>
        <dbReference type="ChEBI" id="CHEBI:17154"/>
        <dbReference type="ChEBI" id="CHEBI:29969"/>
        <dbReference type="ChEBI" id="CHEBI:57540"/>
        <dbReference type="ChEBI" id="CHEBI:87830"/>
        <dbReference type="ChEBI" id="CHEBI:87832"/>
    </reaction>
</comment>
<dbReference type="PANTHER" id="PTHR11085">
    <property type="entry name" value="NAD-DEPENDENT PROTEIN DEACYLASE SIRTUIN-5, MITOCHONDRIAL-RELATED"/>
    <property type="match status" value="1"/>
</dbReference>
<dbReference type="InterPro" id="IPR003000">
    <property type="entry name" value="Sirtuin"/>
</dbReference>
<evidence type="ECO:0000313" key="7">
    <source>
        <dbReference type="EMBL" id="PRT54575.1"/>
    </source>
</evidence>
<dbReference type="GO" id="GO:0070403">
    <property type="term" value="F:NAD+ binding"/>
    <property type="evidence" value="ECO:0007669"/>
    <property type="project" value="UniProtKB-UniRule"/>
</dbReference>
<evidence type="ECO:0000259" key="6">
    <source>
        <dbReference type="PROSITE" id="PS50305"/>
    </source>
</evidence>
<feature type="binding site" evidence="4">
    <location>
        <begin position="102"/>
        <end position="105"/>
    </location>
    <ligand>
        <name>NAD(+)</name>
        <dbReference type="ChEBI" id="CHEBI:57540"/>
    </ligand>
</feature>
<comment type="catalytic activity">
    <reaction evidence="4">
        <text>N(6)-malonyl-L-lysyl-[protein] + NAD(+) + H2O = 2''-O-malonyl-ADP-D-ribose + nicotinamide + L-lysyl-[protein]</text>
        <dbReference type="Rhea" id="RHEA:47672"/>
        <dbReference type="Rhea" id="RHEA-COMP:9752"/>
        <dbReference type="Rhea" id="RHEA-COMP:11878"/>
        <dbReference type="ChEBI" id="CHEBI:15377"/>
        <dbReference type="ChEBI" id="CHEBI:17154"/>
        <dbReference type="ChEBI" id="CHEBI:29969"/>
        <dbReference type="ChEBI" id="CHEBI:57540"/>
        <dbReference type="ChEBI" id="CHEBI:87831"/>
        <dbReference type="ChEBI" id="CHEBI:87833"/>
    </reaction>
</comment>
<feature type="domain" description="Deacetylase sirtuin-type" evidence="6">
    <location>
        <begin position="1"/>
        <end position="273"/>
    </location>
</feature>
<feature type="binding site" evidence="4 5">
    <location>
        <position position="176"/>
    </location>
    <ligand>
        <name>Zn(2+)</name>
        <dbReference type="ChEBI" id="CHEBI:29105"/>
    </ligand>
</feature>
<protein>
    <recommendedName>
        <fullName evidence="4">NAD-dependent protein deacylase</fullName>
        <ecNumber evidence="4">2.3.1.-</ecNumber>
    </recommendedName>
    <alternativeName>
        <fullName evidence="4">Regulatory protein SIR2 homolog 5</fullName>
    </alternativeName>
</protein>
<dbReference type="STRING" id="45607.A0A2T0FHX1"/>
<evidence type="ECO:0000313" key="8">
    <source>
        <dbReference type="Proteomes" id="UP000238350"/>
    </source>
</evidence>
<dbReference type="PROSITE" id="PS50305">
    <property type="entry name" value="SIRTUIN"/>
    <property type="match status" value="1"/>
</dbReference>
<keyword evidence="4" id="KW-0496">Mitochondrion</keyword>
<dbReference type="InterPro" id="IPR026590">
    <property type="entry name" value="Ssirtuin_cat_dom"/>
</dbReference>
<name>A0A2T0FHX1_9ASCO</name>
<dbReference type="Pfam" id="PF02146">
    <property type="entry name" value="SIR2"/>
    <property type="match status" value="1"/>
</dbReference>
<dbReference type="InterPro" id="IPR027546">
    <property type="entry name" value="Sirtuin_class_III"/>
</dbReference>
<dbReference type="EMBL" id="NDIQ01000021">
    <property type="protein sequence ID" value="PRT54575.1"/>
    <property type="molecule type" value="Genomic_DNA"/>
</dbReference>
<dbReference type="Gene3D" id="3.30.1600.10">
    <property type="entry name" value="SIR2/SIRT2 'Small Domain"/>
    <property type="match status" value="1"/>
</dbReference>
<accession>A0A2T0FHX1</accession>
<gene>
    <name evidence="7" type="ORF">B9G98_02195</name>
</gene>
<dbReference type="GO" id="GO:0061697">
    <property type="term" value="F:protein-glutaryllysine deglutarylase activity"/>
    <property type="evidence" value="ECO:0007669"/>
    <property type="project" value="RHEA"/>
</dbReference>
<feature type="binding site" evidence="4">
    <location>
        <position position="258"/>
    </location>
    <ligand>
        <name>NAD(+)</name>
        <dbReference type="ChEBI" id="CHEBI:57540"/>
    </ligand>
</feature>
<feature type="binding site" evidence="4">
    <location>
        <position position="67"/>
    </location>
    <ligand>
        <name>substrate</name>
    </ligand>
</feature>
<dbReference type="InterPro" id="IPR029035">
    <property type="entry name" value="DHS-like_NAD/FAD-binding_dom"/>
</dbReference>
<dbReference type="GO" id="GO:0036054">
    <property type="term" value="F:protein-malonyllysine demalonylase activity"/>
    <property type="evidence" value="ECO:0007669"/>
    <property type="project" value="UniProtKB-UniRule"/>
</dbReference>
<evidence type="ECO:0000256" key="4">
    <source>
        <dbReference type="HAMAP-Rule" id="MF_03160"/>
    </source>
</evidence>
<feature type="binding site" evidence="4 5">
    <location>
        <position position="130"/>
    </location>
    <ligand>
        <name>Zn(2+)</name>
        <dbReference type="ChEBI" id="CHEBI:29105"/>
    </ligand>
</feature>
<proteinExistence type="inferred from homology"/>
<feature type="binding site" evidence="4">
    <location>
        <begin position="23"/>
        <end position="42"/>
    </location>
    <ligand>
        <name>NAD(+)</name>
        <dbReference type="ChEBI" id="CHEBI:57540"/>
    </ligand>
</feature>
<feature type="binding site" evidence="4">
    <location>
        <position position="70"/>
    </location>
    <ligand>
        <name>substrate</name>
    </ligand>
</feature>
<comment type="catalytic activity">
    <reaction evidence="4">
        <text>N(6)-glutaryl-L-lysyl-[protein] + NAD(+) + H2O = 2''-O-glutaryl-ADP-D-ribose + nicotinamide + L-lysyl-[protein]</text>
        <dbReference type="Rhea" id="RHEA:47664"/>
        <dbReference type="Rhea" id="RHEA-COMP:9752"/>
        <dbReference type="Rhea" id="RHEA-COMP:11875"/>
        <dbReference type="ChEBI" id="CHEBI:15377"/>
        <dbReference type="ChEBI" id="CHEBI:17154"/>
        <dbReference type="ChEBI" id="CHEBI:29969"/>
        <dbReference type="ChEBI" id="CHEBI:57540"/>
        <dbReference type="ChEBI" id="CHEBI:87828"/>
        <dbReference type="ChEBI" id="CHEBI:87829"/>
    </reaction>
</comment>
<organism evidence="7 8">
    <name type="scientific">Wickerhamiella sorbophila</name>
    <dbReference type="NCBI Taxonomy" id="45607"/>
    <lineage>
        <taxon>Eukaryota</taxon>
        <taxon>Fungi</taxon>
        <taxon>Dikarya</taxon>
        <taxon>Ascomycota</taxon>
        <taxon>Saccharomycotina</taxon>
        <taxon>Dipodascomycetes</taxon>
        <taxon>Dipodascales</taxon>
        <taxon>Trichomonascaceae</taxon>
        <taxon>Wickerhamiella</taxon>
    </lineage>
</organism>
<keyword evidence="4 5" id="KW-0862">Zinc</keyword>
<comment type="subcellular location">
    <subcellularLocation>
        <location evidence="4">Mitochondrion</location>
    </subcellularLocation>
</comment>
<dbReference type="InterPro" id="IPR050134">
    <property type="entry name" value="NAD-dep_sirtuin_deacylases"/>
</dbReference>
<evidence type="ECO:0000256" key="1">
    <source>
        <dbReference type="ARBA" id="ARBA00006924"/>
    </source>
</evidence>
<feature type="active site" description="Proton acceptor" evidence="4 5">
    <location>
        <position position="122"/>
    </location>
</feature>
<evidence type="ECO:0000256" key="2">
    <source>
        <dbReference type="ARBA" id="ARBA00022679"/>
    </source>
</evidence>
<dbReference type="GO" id="GO:0005739">
    <property type="term" value="C:mitochondrion"/>
    <property type="evidence" value="ECO:0007669"/>
    <property type="project" value="UniProtKB-SubCell"/>
</dbReference>
<dbReference type="GO" id="GO:0008270">
    <property type="term" value="F:zinc ion binding"/>
    <property type="evidence" value="ECO:0007669"/>
    <property type="project" value="UniProtKB-UniRule"/>
</dbReference>
<dbReference type="OrthoDB" id="424302at2759"/>
<reference evidence="7 8" key="1">
    <citation type="submission" date="2017-04" db="EMBL/GenBank/DDBJ databases">
        <title>Genome sequencing of [Candida] sorbophila.</title>
        <authorList>
            <person name="Ahn J.O."/>
        </authorList>
    </citation>
    <scope>NUCLEOTIDE SEQUENCE [LARGE SCALE GENOMIC DNA]</scope>
    <source>
        <strain evidence="7 8">DS02</strain>
    </source>
</reference>
<dbReference type="GO" id="GO:0017136">
    <property type="term" value="F:histone deacetylase activity, NAD-dependent"/>
    <property type="evidence" value="ECO:0007669"/>
    <property type="project" value="TreeGrafter"/>
</dbReference>
<feature type="binding site" evidence="5">
    <location>
        <position position="135"/>
    </location>
    <ligand>
        <name>Zn(2+)</name>
        <dbReference type="ChEBI" id="CHEBI:29105"/>
    </ligand>
</feature>
<keyword evidence="8" id="KW-1185">Reference proteome</keyword>
<sequence>MSNDLRSFHQHLISSRKVLAILGAGLSASSGLSTFRGAGGLWKKYDAVDLATPEAFELDPSLVWQFYSARRKAALAAVPHRGHKALAKFSERWGNRFLTLTQNVDGLSERACHPRDGIVHLHGDLFTLKCTNFNCRYKESGNFREPLTPALANASMDDNVGVERIPESQLPHCPQCNTLLRPGVVWFGESLPYDAIFRADEYISAGDVDLVLVVGTSATVWPAAGYIEEVAQRGGKVAVFNIDESTKWPDGWFFQGDSAEWLPKALEPVIGRV</sequence>
<dbReference type="GO" id="GO:0036055">
    <property type="term" value="F:protein-succinyllysine desuccinylase activity"/>
    <property type="evidence" value="ECO:0007669"/>
    <property type="project" value="UniProtKB-UniRule"/>
</dbReference>
<dbReference type="PANTHER" id="PTHR11085:SF10">
    <property type="entry name" value="NAD-DEPENDENT PROTEIN DEACYLASE SIRTUIN-5, MITOCHONDRIAL-RELATED"/>
    <property type="match status" value="1"/>
</dbReference>
<dbReference type="GeneID" id="36515943"/>
<comment type="similarity">
    <text evidence="4">Belongs to the sirtuin family. Class III subfamily.</text>
</comment>
<dbReference type="HAMAP" id="MF_01121">
    <property type="entry name" value="Sirtuin_ClassIII"/>
    <property type="match status" value="1"/>
</dbReference>
<feature type="binding site" evidence="4">
    <location>
        <begin position="215"/>
        <end position="217"/>
    </location>
    <ligand>
        <name>NAD(+)</name>
        <dbReference type="ChEBI" id="CHEBI:57540"/>
    </ligand>
</feature>
<dbReference type="InterPro" id="IPR026591">
    <property type="entry name" value="Sirtuin_cat_small_dom_sf"/>
</dbReference>
<comment type="similarity">
    <text evidence="1">Belongs to the sirtuin family. Class I subfamily.</text>
</comment>
<dbReference type="Gene3D" id="3.40.50.1220">
    <property type="entry name" value="TPP-binding domain"/>
    <property type="match status" value="1"/>
</dbReference>